<dbReference type="GO" id="GO:0005886">
    <property type="term" value="C:plasma membrane"/>
    <property type="evidence" value="ECO:0007669"/>
    <property type="project" value="TreeGrafter"/>
</dbReference>
<dbReference type="AlphaFoldDB" id="A0A242ME51"/>
<dbReference type="InterPro" id="IPR020846">
    <property type="entry name" value="MFS_dom"/>
</dbReference>
<feature type="transmembrane region" description="Helical" evidence="5">
    <location>
        <begin position="114"/>
        <end position="135"/>
    </location>
</feature>
<dbReference type="PANTHER" id="PTHR23508:SF10">
    <property type="entry name" value="CARBOXYLIC ACID TRANSPORTER PROTEIN HOMOLOG"/>
    <property type="match status" value="1"/>
</dbReference>
<keyword evidence="3 5" id="KW-1133">Transmembrane helix</keyword>
<comment type="caution">
    <text evidence="7">The sequence shown here is derived from an EMBL/GenBank/DDBJ whole genome shotgun (WGS) entry which is preliminary data.</text>
</comment>
<keyword evidence="4 5" id="KW-0472">Membrane</keyword>
<dbReference type="InterPro" id="IPR036259">
    <property type="entry name" value="MFS_trans_sf"/>
</dbReference>
<dbReference type="CDD" id="cd17316">
    <property type="entry name" value="MFS_SV2_like"/>
    <property type="match status" value="1"/>
</dbReference>
<gene>
    <name evidence="7" type="ORF">PAMC26510_26405</name>
</gene>
<dbReference type="PROSITE" id="PS50850">
    <property type="entry name" value="MFS"/>
    <property type="match status" value="1"/>
</dbReference>
<reference evidence="7 8" key="1">
    <citation type="submission" date="2017-03" db="EMBL/GenBank/DDBJ databases">
        <title>Genome analysis of strain PAMC 26510.</title>
        <authorList>
            <person name="Oh H.-M."/>
            <person name="Yang J.-A."/>
        </authorList>
    </citation>
    <scope>NUCLEOTIDE SEQUENCE [LARGE SCALE GENOMIC DNA]</scope>
    <source>
        <strain evidence="7 8">PAMC 26510</strain>
    </source>
</reference>
<feature type="domain" description="Major facilitator superfamily (MFS) profile" evidence="6">
    <location>
        <begin position="23"/>
        <end position="436"/>
    </location>
</feature>
<feature type="transmembrane region" description="Helical" evidence="5">
    <location>
        <begin position="410"/>
        <end position="433"/>
    </location>
</feature>
<evidence type="ECO:0000256" key="3">
    <source>
        <dbReference type="ARBA" id="ARBA00022989"/>
    </source>
</evidence>
<dbReference type="EMBL" id="NBTY01000148">
    <property type="protein sequence ID" value="OTP69583.1"/>
    <property type="molecule type" value="Genomic_DNA"/>
</dbReference>
<feature type="transmembrane region" description="Helical" evidence="5">
    <location>
        <begin position="322"/>
        <end position="340"/>
    </location>
</feature>
<dbReference type="InterPro" id="IPR005828">
    <property type="entry name" value="MFS_sugar_transport-like"/>
</dbReference>
<evidence type="ECO:0000256" key="2">
    <source>
        <dbReference type="ARBA" id="ARBA00022692"/>
    </source>
</evidence>
<sequence>MASPASIGLRLDALPLSGFHRRMLWLIAAGMFFDSFDITLAGSVLGALVHSGMSNLQLNGYFISATFVGMAIGGTLAGMLGDRFGRRFTYQANLLVFGLASLAAGFAPSMPWLIAFRLVMGIGLGAEIVVGYSTLIEMTPPKQRGRYSALLALVTNSALFVSSLAGYFLIPLWTWRSMFFVSGAGALLVWVARKSMPESPRWLASEGRLEEADLIVTRIEEEVHGKGYRAPMQSGTPPDLEPTPPLSVLFSSQVWTRTLVGSTISIVIGIAIYSFVTWVPTFLLRQGLSLSSSLGYSMVMSLGGPIGAGIGLICTDRFGRRRCIAIASIIGAAMGVSYALSSSPMMAAIMGFLLFCCLYAIVALAVACYIPELFGTRYRLRGNGFCAVLGRIASFCAPGITLLLYRTGGIRYVAFSVAALLVVQALVVLAFGIETRSQSLEAIEEQGGPLEPEGARLSQQ</sequence>
<feature type="transmembrane region" description="Helical" evidence="5">
    <location>
        <begin position="296"/>
        <end position="315"/>
    </location>
</feature>
<feature type="transmembrane region" description="Helical" evidence="5">
    <location>
        <begin position="382"/>
        <end position="404"/>
    </location>
</feature>
<feature type="transmembrane region" description="Helical" evidence="5">
    <location>
        <begin position="61"/>
        <end position="81"/>
    </location>
</feature>
<feature type="transmembrane region" description="Helical" evidence="5">
    <location>
        <begin position="346"/>
        <end position="370"/>
    </location>
</feature>
<feature type="transmembrane region" description="Helical" evidence="5">
    <location>
        <begin position="147"/>
        <end position="169"/>
    </location>
</feature>
<dbReference type="PANTHER" id="PTHR23508">
    <property type="entry name" value="CARBOXYLIC ACID TRANSPORTER PROTEIN HOMOLOG"/>
    <property type="match status" value="1"/>
</dbReference>
<accession>A0A242ME51</accession>
<dbReference type="Gene3D" id="1.20.1250.20">
    <property type="entry name" value="MFS general substrate transporter like domains"/>
    <property type="match status" value="1"/>
</dbReference>
<comment type="subcellular location">
    <subcellularLocation>
        <location evidence="1">Membrane</location>
        <topology evidence="1">Multi-pass membrane protein</topology>
    </subcellularLocation>
</comment>
<dbReference type="Pfam" id="PF00083">
    <property type="entry name" value="Sugar_tr"/>
    <property type="match status" value="1"/>
</dbReference>
<evidence type="ECO:0000313" key="7">
    <source>
        <dbReference type="EMBL" id="OTP69583.1"/>
    </source>
</evidence>
<feature type="transmembrane region" description="Helical" evidence="5">
    <location>
        <begin position="175"/>
        <end position="192"/>
    </location>
</feature>
<name>A0A242ME51_CABSO</name>
<evidence type="ECO:0000256" key="5">
    <source>
        <dbReference type="SAM" id="Phobius"/>
    </source>
</evidence>
<dbReference type="Proteomes" id="UP000194546">
    <property type="component" value="Unassembled WGS sequence"/>
</dbReference>
<keyword evidence="2 5" id="KW-0812">Transmembrane</keyword>
<feature type="transmembrane region" description="Helical" evidence="5">
    <location>
        <begin position="24"/>
        <end position="49"/>
    </location>
</feature>
<feature type="transmembrane region" description="Helical" evidence="5">
    <location>
        <begin position="88"/>
        <end position="108"/>
    </location>
</feature>
<proteinExistence type="predicted"/>
<evidence type="ECO:0000256" key="4">
    <source>
        <dbReference type="ARBA" id="ARBA00023136"/>
    </source>
</evidence>
<dbReference type="SUPFAM" id="SSF103473">
    <property type="entry name" value="MFS general substrate transporter"/>
    <property type="match status" value="1"/>
</dbReference>
<organism evidence="7 8">
    <name type="scientific">Caballeronia sordidicola</name>
    <name type="common">Burkholderia sordidicola</name>
    <dbReference type="NCBI Taxonomy" id="196367"/>
    <lineage>
        <taxon>Bacteria</taxon>
        <taxon>Pseudomonadati</taxon>
        <taxon>Pseudomonadota</taxon>
        <taxon>Betaproteobacteria</taxon>
        <taxon>Burkholderiales</taxon>
        <taxon>Burkholderiaceae</taxon>
        <taxon>Caballeronia</taxon>
    </lineage>
</organism>
<evidence type="ECO:0000256" key="1">
    <source>
        <dbReference type="ARBA" id="ARBA00004141"/>
    </source>
</evidence>
<evidence type="ECO:0000313" key="8">
    <source>
        <dbReference type="Proteomes" id="UP000194546"/>
    </source>
</evidence>
<evidence type="ECO:0000259" key="6">
    <source>
        <dbReference type="PROSITE" id="PS50850"/>
    </source>
</evidence>
<dbReference type="RefSeq" id="WP_086382819.1">
    <property type="nucleotide sequence ID" value="NZ_NBTY01000148.1"/>
</dbReference>
<dbReference type="GO" id="GO:0046943">
    <property type="term" value="F:carboxylic acid transmembrane transporter activity"/>
    <property type="evidence" value="ECO:0007669"/>
    <property type="project" value="TreeGrafter"/>
</dbReference>
<feature type="transmembrane region" description="Helical" evidence="5">
    <location>
        <begin position="254"/>
        <end position="276"/>
    </location>
</feature>
<protein>
    <submittedName>
        <fullName evidence="7">Benzoate MFS transporter BenK</fullName>
    </submittedName>
</protein>